<feature type="compositionally biased region" description="Low complexity" evidence="1">
    <location>
        <begin position="131"/>
        <end position="165"/>
    </location>
</feature>
<keyword evidence="3" id="KW-1185">Reference proteome</keyword>
<proteinExistence type="predicted"/>
<organism evidence="2 3">
    <name type="scientific">Molorchus minor</name>
    <dbReference type="NCBI Taxonomy" id="1323400"/>
    <lineage>
        <taxon>Eukaryota</taxon>
        <taxon>Metazoa</taxon>
        <taxon>Ecdysozoa</taxon>
        <taxon>Arthropoda</taxon>
        <taxon>Hexapoda</taxon>
        <taxon>Insecta</taxon>
        <taxon>Pterygota</taxon>
        <taxon>Neoptera</taxon>
        <taxon>Endopterygota</taxon>
        <taxon>Coleoptera</taxon>
        <taxon>Polyphaga</taxon>
        <taxon>Cucujiformia</taxon>
        <taxon>Chrysomeloidea</taxon>
        <taxon>Cerambycidae</taxon>
        <taxon>Lamiinae</taxon>
        <taxon>Monochamini</taxon>
        <taxon>Molorchus</taxon>
    </lineage>
</organism>
<protein>
    <submittedName>
        <fullName evidence="2">Uncharacterized protein</fullName>
    </submittedName>
</protein>
<name>A0ABQ9J5A4_9CUCU</name>
<dbReference type="EMBL" id="JAPWTJ010001304">
    <property type="protein sequence ID" value="KAJ8972765.1"/>
    <property type="molecule type" value="Genomic_DNA"/>
</dbReference>
<feature type="region of interest" description="Disordered" evidence="1">
    <location>
        <begin position="78"/>
        <end position="165"/>
    </location>
</feature>
<evidence type="ECO:0000313" key="3">
    <source>
        <dbReference type="Proteomes" id="UP001162164"/>
    </source>
</evidence>
<comment type="caution">
    <text evidence="2">The sequence shown here is derived from an EMBL/GenBank/DDBJ whole genome shotgun (WGS) entry which is preliminary data.</text>
</comment>
<accession>A0ABQ9J5A4</accession>
<reference evidence="2" key="1">
    <citation type="journal article" date="2023" name="Insect Mol. Biol.">
        <title>Genome sequencing provides insights into the evolution of gene families encoding plant cell wall-degrading enzymes in longhorned beetles.</title>
        <authorList>
            <person name="Shin N.R."/>
            <person name="Okamura Y."/>
            <person name="Kirsch R."/>
            <person name="Pauchet Y."/>
        </authorList>
    </citation>
    <scope>NUCLEOTIDE SEQUENCE</scope>
    <source>
        <strain evidence="2">MMC_N1</strain>
    </source>
</reference>
<sequence length="186" mass="19032">MFGNVNKPAFGTATPSTSFGFGSTSTATANPFGQSQLFGKPATAGFGSTATSTFGQPASTPLFPSTQAQPTNLFQNANTTFGAPTSTQSGFGTTNLFGQQQPSSTGLFNTSSTFGQQNKPPGFGFGSQPAQPSLFGQQPPQQQQPQQTSSIFQPSTSNLFGGTTALGGQQATGTVIKFNPLLGQIP</sequence>
<dbReference type="Proteomes" id="UP001162164">
    <property type="component" value="Unassembled WGS sequence"/>
</dbReference>
<evidence type="ECO:0000256" key="1">
    <source>
        <dbReference type="SAM" id="MobiDB-lite"/>
    </source>
</evidence>
<gene>
    <name evidence="2" type="ORF">NQ317_006281</name>
</gene>
<evidence type="ECO:0000313" key="2">
    <source>
        <dbReference type="EMBL" id="KAJ8972765.1"/>
    </source>
</evidence>
<feature type="compositionally biased region" description="Polar residues" evidence="1">
    <location>
        <begin position="78"/>
        <end position="119"/>
    </location>
</feature>